<proteinExistence type="predicted"/>
<name>A0A3B0V7C2_9ZZZZ</name>
<accession>A0A3B0V7C2</accession>
<dbReference type="EMBL" id="UOEY01000064">
    <property type="protein sequence ID" value="VAW38841.1"/>
    <property type="molecule type" value="Genomic_DNA"/>
</dbReference>
<evidence type="ECO:0008006" key="2">
    <source>
        <dbReference type="Google" id="ProtNLM"/>
    </source>
</evidence>
<organism evidence="1">
    <name type="scientific">hydrothermal vent metagenome</name>
    <dbReference type="NCBI Taxonomy" id="652676"/>
    <lineage>
        <taxon>unclassified sequences</taxon>
        <taxon>metagenomes</taxon>
        <taxon>ecological metagenomes</taxon>
    </lineage>
</organism>
<reference evidence="1" key="1">
    <citation type="submission" date="2018-06" db="EMBL/GenBank/DDBJ databases">
        <authorList>
            <person name="Zhirakovskaya E."/>
        </authorList>
    </citation>
    <scope>NUCLEOTIDE SEQUENCE</scope>
</reference>
<dbReference type="AlphaFoldDB" id="A0A3B0V7C2"/>
<evidence type="ECO:0000313" key="1">
    <source>
        <dbReference type="EMBL" id="VAW38841.1"/>
    </source>
</evidence>
<protein>
    <recommendedName>
        <fullName evidence="2">DUF3047 domain-containing protein</fullName>
    </recommendedName>
</protein>
<dbReference type="InterPro" id="IPR021409">
    <property type="entry name" value="DUF3047"/>
</dbReference>
<gene>
    <name evidence="1" type="ORF">MNBD_DELTA04-1776</name>
</gene>
<dbReference type="Pfam" id="PF11249">
    <property type="entry name" value="DUF3047"/>
    <property type="match status" value="1"/>
</dbReference>
<sequence>MRKITGRIMSGLKAGDNQNIHYGIKAVAGLCFILLFLLISRGVLAVSDVLVVGNFSASTPDGTMPKGWKPLTFKKIKTLSRYRHVVVDGRWVIKARSENGASGLIRKITINPAQYPIISWQWKVKNILSKGDVSKKSGDDYPARIYITFAYDSKKTGFWEGVKFDAYKMVYGEYPPVGTISYIWANKAGIGRIFTNPYADRVKMIVIESGTDRVGKWVRERRNIADDYRAAFKKNPPLISGIAIMTDTDNTGQAATAWYGDIIMSRQ</sequence>